<accession>A0AAV6IQZ6</accession>
<reference evidence="1" key="1">
    <citation type="submission" date="2020-08" db="EMBL/GenBank/DDBJ databases">
        <title>Plant Genome Project.</title>
        <authorList>
            <person name="Zhang R.-G."/>
        </authorList>
    </citation>
    <scope>NUCLEOTIDE SEQUENCE</scope>
    <source>
        <strain evidence="1">WSP0</strain>
        <tissue evidence="1">Leaf</tissue>
    </source>
</reference>
<protein>
    <submittedName>
        <fullName evidence="1">Uncharacterized protein</fullName>
    </submittedName>
</protein>
<sequence>MVSTIIHQGTWKWPRTRSMATSKIVAQTPPTLIPNIAIPDSVRWILTKDGKFSANSAWQALRFLFLRFHGRKVFGSPTMYLVGPT</sequence>
<organism evidence="1 2">
    <name type="scientific">Rhododendron griersonianum</name>
    <dbReference type="NCBI Taxonomy" id="479676"/>
    <lineage>
        <taxon>Eukaryota</taxon>
        <taxon>Viridiplantae</taxon>
        <taxon>Streptophyta</taxon>
        <taxon>Embryophyta</taxon>
        <taxon>Tracheophyta</taxon>
        <taxon>Spermatophyta</taxon>
        <taxon>Magnoliopsida</taxon>
        <taxon>eudicotyledons</taxon>
        <taxon>Gunneridae</taxon>
        <taxon>Pentapetalae</taxon>
        <taxon>asterids</taxon>
        <taxon>Ericales</taxon>
        <taxon>Ericaceae</taxon>
        <taxon>Ericoideae</taxon>
        <taxon>Rhodoreae</taxon>
        <taxon>Rhododendron</taxon>
    </lineage>
</organism>
<name>A0AAV6IQZ6_9ERIC</name>
<gene>
    <name evidence="1" type="ORF">RHGRI_025600</name>
</gene>
<proteinExistence type="predicted"/>
<dbReference type="Proteomes" id="UP000823749">
    <property type="component" value="Chromosome 9"/>
</dbReference>
<evidence type="ECO:0000313" key="1">
    <source>
        <dbReference type="EMBL" id="KAG5530688.1"/>
    </source>
</evidence>
<evidence type="ECO:0000313" key="2">
    <source>
        <dbReference type="Proteomes" id="UP000823749"/>
    </source>
</evidence>
<dbReference type="AlphaFoldDB" id="A0AAV6IQZ6"/>
<keyword evidence="2" id="KW-1185">Reference proteome</keyword>
<dbReference type="EMBL" id="JACTNZ010000009">
    <property type="protein sequence ID" value="KAG5530688.1"/>
    <property type="molecule type" value="Genomic_DNA"/>
</dbReference>
<comment type="caution">
    <text evidence="1">The sequence shown here is derived from an EMBL/GenBank/DDBJ whole genome shotgun (WGS) entry which is preliminary data.</text>
</comment>